<evidence type="ECO:0000313" key="2">
    <source>
        <dbReference type="Proteomes" id="UP000075666"/>
    </source>
</evidence>
<sequence>MIDYYNNKSFLKLHIFKSMKRKVVFAIFDSEPGTVEAW</sequence>
<organism evidence="1 2">
    <name type="scientific">Heyndrickxia sporothermodurans</name>
    <dbReference type="NCBI Taxonomy" id="46224"/>
    <lineage>
        <taxon>Bacteria</taxon>
        <taxon>Bacillati</taxon>
        <taxon>Bacillota</taxon>
        <taxon>Bacilli</taxon>
        <taxon>Bacillales</taxon>
        <taxon>Bacillaceae</taxon>
        <taxon>Heyndrickxia</taxon>
    </lineage>
</organism>
<keyword evidence="2" id="KW-1185">Reference proteome</keyword>
<evidence type="ECO:0000313" key="1">
    <source>
        <dbReference type="EMBL" id="KYC89901.1"/>
    </source>
</evidence>
<reference evidence="1 2" key="1">
    <citation type="submission" date="2016-01" db="EMBL/GenBank/DDBJ databases">
        <title>Genome Sequences of Twelve Sporeforming Bacillus Species Isolated from Foods.</title>
        <authorList>
            <person name="Berendsen E.M."/>
            <person name="Wells-Bennik M.H."/>
            <person name="Krawcyk A.O."/>
            <person name="De Jong A."/>
            <person name="Holsappel S."/>
            <person name="Eijlander R.T."/>
            <person name="Kuipers O.P."/>
        </authorList>
    </citation>
    <scope>NUCLEOTIDE SEQUENCE [LARGE SCALE GENOMIC DNA]</scope>
    <source>
        <strain evidence="1 2">B4102</strain>
    </source>
</reference>
<accession>A0A150KLS2</accession>
<gene>
    <name evidence="1" type="ORF">B4102_3908</name>
</gene>
<name>A0A150KLS2_9BACI</name>
<dbReference type="EMBL" id="LQYN01000129">
    <property type="protein sequence ID" value="KYC89901.1"/>
    <property type="molecule type" value="Genomic_DNA"/>
</dbReference>
<dbReference type="AlphaFoldDB" id="A0A150KLS2"/>
<proteinExistence type="predicted"/>
<comment type="caution">
    <text evidence="1">The sequence shown here is derived from an EMBL/GenBank/DDBJ whole genome shotgun (WGS) entry which is preliminary data.</text>
</comment>
<dbReference type="Proteomes" id="UP000075666">
    <property type="component" value="Unassembled WGS sequence"/>
</dbReference>
<protein>
    <submittedName>
        <fullName evidence="1">Uncharacterized protein</fullName>
    </submittedName>
</protein>
<dbReference type="PATRIC" id="fig|46224.3.peg.1052"/>